<keyword evidence="12" id="KW-0413">Isomerase</keyword>
<keyword evidence="3" id="KW-0444">Lipid biosynthesis</keyword>
<comment type="subcellular location">
    <subcellularLocation>
        <location evidence="1">Membrane</location>
        <topology evidence="1">Multi-pass membrane protein</topology>
    </subcellularLocation>
</comment>
<dbReference type="InterPro" id="IPR033118">
    <property type="entry name" value="EXPERA"/>
</dbReference>
<accession>A0A7U2HVP8</accession>
<evidence type="ECO:0000256" key="4">
    <source>
        <dbReference type="ARBA" id="ARBA00022692"/>
    </source>
</evidence>
<keyword evidence="17" id="KW-1185">Reference proteome</keyword>
<reference evidence="17" key="1">
    <citation type="journal article" date="2021" name="BMC Genomics">
        <title>Chromosome-level genome assembly and manually-curated proteome of model necrotroph Parastagonospora nodorum Sn15 reveals a genome-wide trove of candidate effector homologs, and redundancy of virulence-related functions within an accessory chromosome.</title>
        <authorList>
            <person name="Bertazzoni S."/>
            <person name="Jones D.A.B."/>
            <person name="Phan H.T."/>
            <person name="Tan K.-C."/>
            <person name="Hane J.K."/>
        </authorList>
    </citation>
    <scope>NUCLEOTIDE SEQUENCE [LARGE SCALE GENOMIC DNA]</scope>
    <source>
        <strain evidence="17">SN15 / ATCC MYA-4574 / FGSC 10173)</strain>
    </source>
</reference>
<gene>
    <name evidence="16" type="ORF">JI435_022210</name>
</gene>
<dbReference type="OrthoDB" id="58557at2759"/>
<keyword evidence="9 13" id="KW-0472">Membrane</keyword>
<feature type="transmembrane region" description="Helical" evidence="14">
    <location>
        <begin position="192"/>
        <end position="212"/>
    </location>
</feature>
<dbReference type="AlphaFoldDB" id="A0A7U2HVP8"/>
<evidence type="ECO:0000256" key="6">
    <source>
        <dbReference type="ARBA" id="ARBA00022989"/>
    </source>
</evidence>
<dbReference type="GO" id="GO:0016126">
    <property type="term" value="P:sterol biosynthetic process"/>
    <property type="evidence" value="ECO:0007669"/>
    <property type="project" value="UniProtKB-KW"/>
</dbReference>
<feature type="transmembrane region" description="Helical" evidence="14">
    <location>
        <begin position="67"/>
        <end position="89"/>
    </location>
</feature>
<organism evidence="16 17">
    <name type="scientific">Phaeosphaeria nodorum (strain SN15 / ATCC MYA-4574 / FGSC 10173)</name>
    <name type="common">Glume blotch fungus</name>
    <name type="synonym">Parastagonospora nodorum</name>
    <dbReference type="NCBI Taxonomy" id="321614"/>
    <lineage>
        <taxon>Eukaryota</taxon>
        <taxon>Fungi</taxon>
        <taxon>Dikarya</taxon>
        <taxon>Ascomycota</taxon>
        <taxon>Pezizomycotina</taxon>
        <taxon>Dothideomycetes</taxon>
        <taxon>Pleosporomycetidae</taxon>
        <taxon>Pleosporales</taxon>
        <taxon>Pleosporineae</taxon>
        <taxon>Phaeosphaeriaceae</taxon>
        <taxon>Parastagonospora</taxon>
    </lineage>
</organism>
<keyword evidence="8" id="KW-0443">Lipid metabolism</keyword>
<evidence type="ECO:0000259" key="15">
    <source>
        <dbReference type="PROSITE" id="PS51751"/>
    </source>
</evidence>
<evidence type="ECO:0000256" key="12">
    <source>
        <dbReference type="ARBA" id="ARBA00023235"/>
    </source>
</evidence>
<protein>
    <recommendedName>
        <fullName evidence="15">EXPERA domain-containing protein</fullName>
    </recommendedName>
</protein>
<evidence type="ECO:0000256" key="11">
    <source>
        <dbReference type="ARBA" id="ARBA00023221"/>
    </source>
</evidence>
<keyword evidence="5" id="KW-0752">Steroid biosynthesis</keyword>
<dbReference type="Proteomes" id="UP000663193">
    <property type="component" value="Chromosome 2"/>
</dbReference>
<feature type="transmembrane region" description="Helical" evidence="14">
    <location>
        <begin position="152"/>
        <end position="172"/>
    </location>
</feature>
<dbReference type="PANTHER" id="PTHR14207:SF0">
    <property type="entry name" value="3-BETA-HYDROXYSTEROID-DELTA(8),DELTA(7)-ISOMERASE"/>
    <property type="match status" value="1"/>
</dbReference>
<name>A0A7U2HVP8_PHANO</name>
<evidence type="ECO:0000256" key="8">
    <source>
        <dbReference type="ARBA" id="ARBA00023098"/>
    </source>
</evidence>
<dbReference type="Pfam" id="PF05241">
    <property type="entry name" value="EBP"/>
    <property type="match status" value="1"/>
</dbReference>
<dbReference type="InterPro" id="IPR007905">
    <property type="entry name" value="EBP"/>
</dbReference>
<sequence>MAAGNFTLLPGQYHPYYPVEAQIAGYLANKWNTFELVSMFAAGCAAIFAVTFVLVKRIRPTLSNGDLSAIMWFVLCGCIHSFFEGYFAVNFRTMGSMQDLFGQLWKEYSLSDSRYLTQDAFVLCMETVTAAFWGPLSFVCAGLIAYDHPLRYPLQLIVSLGQFYGDILYYATSMFDHYILNVSYSRPEASYYWGYFVLMNFFWIVIPGFLMYQSVTATVSAFSAVNDAAKLMAKSGRMNGKKVN</sequence>
<dbReference type="KEGG" id="pno:SNOG_02221"/>
<keyword evidence="4 13" id="KW-0812">Transmembrane</keyword>
<feature type="transmembrane region" description="Helical" evidence="14">
    <location>
        <begin position="36"/>
        <end position="55"/>
    </location>
</feature>
<evidence type="ECO:0000313" key="16">
    <source>
        <dbReference type="EMBL" id="QRC92054.1"/>
    </source>
</evidence>
<keyword evidence="10" id="KW-1207">Sterol metabolism</keyword>
<evidence type="ECO:0000256" key="9">
    <source>
        <dbReference type="ARBA" id="ARBA00023136"/>
    </source>
</evidence>
<comment type="similarity">
    <text evidence="2">Belongs to the EBP family.</text>
</comment>
<evidence type="ECO:0000256" key="1">
    <source>
        <dbReference type="ARBA" id="ARBA00004141"/>
    </source>
</evidence>
<keyword evidence="7" id="KW-0756">Sterol biosynthesis</keyword>
<feature type="transmembrane region" description="Helical" evidence="14">
    <location>
        <begin position="120"/>
        <end position="145"/>
    </location>
</feature>
<dbReference type="GO" id="GO:0016020">
    <property type="term" value="C:membrane"/>
    <property type="evidence" value="ECO:0007669"/>
    <property type="project" value="UniProtKB-SubCell"/>
</dbReference>
<dbReference type="OMA" id="YFAYNFR"/>
<proteinExistence type="inferred from homology"/>
<dbReference type="PANTHER" id="PTHR14207">
    <property type="entry name" value="STEROL ISOMERASE"/>
    <property type="match status" value="1"/>
</dbReference>
<dbReference type="VEuPathDB" id="FungiDB:JI435_022210"/>
<feature type="domain" description="EXPERA" evidence="15">
    <location>
        <begin position="65"/>
        <end position="211"/>
    </location>
</feature>
<evidence type="ECO:0000256" key="5">
    <source>
        <dbReference type="ARBA" id="ARBA00022955"/>
    </source>
</evidence>
<evidence type="ECO:0000313" key="17">
    <source>
        <dbReference type="Proteomes" id="UP000663193"/>
    </source>
</evidence>
<evidence type="ECO:0000256" key="14">
    <source>
        <dbReference type="SAM" id="Phobius"/>
    </source>
</evidence>
<evidence type="ECO:0000256" key="13">
    <source>
        <dbReference type="PROSITE-ProRule" id="PRU01087"/>
    </source>
</evidence>
<dbReference type="EMBL" id="CP069024">
    <property type="protein sequence ID" value="QRC92054.1"/>
    <property type="molecule type" value="Genomic_DNA"/>
</dbReference>
<keyword evidence="6 13" id="KW-1133">Transmembrane helix</keyword>
<dbReference type="PROSITE" id="PS51751">
    <property type="entry name" value="EXPERA"/>
    <property type="match status" value="1"/>
</dbReference>
<keyword evidence="11" id="KW-0753">Steroid metabolism</keyword>
<evidence type="ECO:0000256" key="3">
    <source>
        <dbReference type="ARBA" id="ARBA00022516"/>
    </source>
</evidence>
<dbReference type="RefSeq" id="XP_001792838.1">
    <property type="nucleotide sequence ID" value="XM_001792786.1"/>
</dbReference>
<dbReference type="GO" id="GO:0047750">
    <property type="term" value="F:cholestenol delta-isomerase activity"/>
    <property type="evidence" value="ECO:0007669"/>
    <property type="project" value="InterPro"/>
</dbReference>
<evidence type="ECO:0000256" key="10">
    <source>
        <dbReference type="ARBA" id="ARBA00023166"/>
    </source>
</evidence>
<evidence type="ECO:0000256" key="7">
    <source>
        <dbReference type="ARBA" id="ARBA00023011"/>
    </source>
</evidence>
<evidence type="ECO:0000256" key="2">
    <source>
        <dbReference type="ARBA" id="ARBA00008337"/>
    </source>
</evidence>